<evidence type="ECO:0000313" key="1">
    <source>
        <dbReference type="EMBL" id="NPD92140.1"/>
    </source>
</evidence>
<dbReference type="EMBL" id="JABKKF010000005">
    <property type="protein sequence ID" value="NPD92140.1"/>
    <property type="molecule type" value="Genomic_DNA"/>
</dbReference>
<accession>A0ABX2APM4</accession>
<organism evidence="1 2">
    <name type="scientific">Xylanibacter muris</name>
    <dbReference type="NCBI Taxonomy" id="2736290"/>
    <lineage>
        <taxon>Bacteria</taxon>
        <taxon>Pseudomonadati</taxon>
        <taxon>Bacteroidota</taxon>
        <taxon>Bacteroidia</taxon>
        <taxon>Bacteroidales</taxon>
        <taxon>Prevotellaceae</taxon>
        <taxon>Xylanibacter</taxon>
    </lineage>
</organism>
<dbReference type="RefSeq" id="WP_172275480.1">
    <property type="nucleotide sequence ID" value="NZ_CASGMU010000004.1"/>
</dbReference>
<name>A0ABX2APM4_9BACT</name>
<keyword evidence="2" id="KW-1185">Reference proteome</keyword>
<gene>
    <name evidence="1" type="ORF">HPS56_07200</name>
</gene>
<protein>
    <submittedName>
        <fullName evidence="1">Uncharacterized protein</fullName>
    </submittedName>
</protein>
<proteinExistence type="predicted"/>
<dbReference type="Proteomes" id="UP000714420">
    <property type="component" value="Unassembled WGS sequence"/>
</dbReference>
<reference evidence="1 2" key="1">
    <citation type="submission" date="2020-05" db="EMBL/GenBank/DDBJ databases">
        <title>Distinct polysaccharide utilization as determinants for interspecies competition between intestinal Prevotella spp.</title>
        <authorList>
            <person name="Galvez E.J.C."/>
            <person name="Iljazovic A."/>
            <person name="Strowig T."/>
        </authorList>
    </citation>
    <scope>NUCLEOTIDE SEQUENCE [LARGE SCALE GENOMIC DNA]</scope>
    <source>
        <strain evidence="1 2">PMUR</strain>
    </source>
</reference>
<sequence>MNNRNTETTIHTTDRHTVLAALVRGFFLGFTEGIISSNDDRETAKPQRIKQIMLNHYEEIAGEFHANMFIPIANINYSYEEIIEKVSANGNDFSSLMRIACKTESLYKAMVDEYKMNFQCLLEGRIMPAREYISAYTRDNESNDSAIATDLAVDIVTGATARSYICGLKKNATGNVSINQPRLYRIVMDVINVLLNGCNEHEELPDDTDGIFRIMIKACRTRRNMNVMLESINNTYRQLIEEEDISIRKP</sequence>
<comment type="caution">
    <text evidence="1">The sequence shown here is derived from an EMBL/GenBank/DDBJ whole genome shotgun (WGS) entry which is preliminary data.</text>
</comment>
<evidence type="ECO:0000313" key="2">
    <source>
        <dbReference type="Proteomes" id="UP000714420"/>
    </source>
</evidence>